<evidence type="ECO:0000313" key="11">
    <source>
        <dbReference type="Proteomes" id="UP000636010"/>
    </source>
</evidence>
<dbReference type="PROSITE" id="PS00676">
    <property type="entry name" value="SIGMA54_INTERACT_2"/>
    <property type="match status" value="1"/>
</dbReference>
<keyword evidence="5" id="KW-0804">Transcription</keyword>
<evidence type="ECO:0000259" key="8">
    <source>
        <dbReference type="PROSITE" id="PS50045"/>
    </source>
</evidence>
<dbReference type="InterPro" id="IPR027417">
    <property type="entry name" value="P-loop_NTPase"/>
</dbReference>
<dbReference type="Pfam" id="PF02954">
    <property type="entry name" value="HTH_8"/>
    <property type="match status" value="1"/>
</dbReference>
<dbReference type="Pfam" id="PF00072">
    <property type="entry name" value="Response_reg"/>
    <property type="match status" value="1"/>
</dbReference>
<dbReference type="PROSITE" id="PS00688">
    <property type="entry name" value="SIGMA54_INTERACT_3"/>
    <property type="match status" value="1"/>
</dbReference>
<dbReference type="InterPro" id="IPR002197">
    <property type="entry name" value="HTH_Fis"/>
</dbReference>
<comment type="caution">
    <text evidence="10">The sequence shown here is derived from an EMBL/GenBank/DDBJ whole genome shotgun (WGS) entry which is preliminary data.</text>
</comment>
<keyword evidence="1" id="KW-0547">Nucleotide-binding</keyword>
<name>A0ABQ1M1E8_9BACT</name>
<dbReference type="PROSITE" id="PS50045">
    <property type="entry name" value="SIGMA54_INTERACT_4"/>
    <property type="match status" value="1"/>
</dbReference>
<evidence type="ECO:0000256" key="7">
    <source>
        <dbReference type="SAM" id="MobiDB-lite"/>
    </source>
</evidence>
<dbReference type="Gene3D" id="3.40.50.2300">
    <property type="match status" value="1"/>
</dbReference>
<evidence type="ECO:0000256" key="6">
    <source>
        <dbReference type="PROSITE-ProRule" id="PRU00169"/>
    </source>
</evidence>
<dbReference type="SUPFAM" id="SSF46689">
    <property type="entry name" value="Homeodomain-like"/>
    <property type="match status" value="1"/>
</dbReference>
<keyword evidence="3" id="KW-0805">Transcription regulation</keyword>
<keyword evidence="4" id="KW-0238">DNA-binding</keyword>
<dbReference type="InterPro" id="IPR058031">
    <property type="entry name" value="AAA_lid_NorR"/>
</dbReference>
<protein>
    <submittedName>
        <fullName evidence="10">Sigma-54-dependent Fis family transcriptional regulator</fullName>
    </submittedName>
</protein>
<dbReference type="PANTHER" id="PTHR32071">
    <property type="entry name" value="TRANSCRIPTIONAL REGULATORY PROTEIN"/>
    <property type="match status" value="1"/>
</dbReference>
<dbReference type="InterPro" id="IPR009057">
    <property type="entry name" value="Homeodomain-like_sf"/>
</dbReference>
<dbReference type="PROSITE" id="PS00675">
    <property type="entry name" value="SIGMA54_INTERACT_1"/>
    <property type="match status" value="1"/>
</dbReference>
<evidence type="ECO:0000256" key="1">
    <source>
        <dbReference type="ARBA" id="ARBA00022741"/>
    </source>
</evidence>
<dbReference type="SUPFAM" id="SSF52540">
    <property type="entry name" value="P-loop containing nucleoside triphosphate hydrolases"/>
    <property type="match status" value="1"/>
</dbReference>
<feature type="domain" description="Sigma-54 factor interaction" evidence="8">
    <location>
        <begin position="149"/>
        <end position="378"/>
    </location>
</feature>
<dbReference type="InterPro" id="IPR002078">
    <property type="entry name" value="Sigma_54_int"/>
</dbReference>
<dbReference type="InterPro" id="IPR025943">
    <property type="entry name" value="Sigma_54_int_dom_ATP-bd_2"/>
</dbReference>
<evidence type="ECO:0000256" key="4">
    <source>
        <dbReference type="ARBA" id="ARBA00023125"/>
    </source>
</evidence>
<dbReference type="Proteomes" id="UP000636010">
    <property type="component" value="Unassembled WGS sequence"/>
</dbReference>
<evidence type="ECO:0000256" key="3">
    <source>
        <dbReference type="ARBA" id="ARBA00023015"/>
    </source>
</evidence>
<dbReference type="SUPFAM" id="SSF52172">
    <property type="entry name" value="CheY-like"/>
    <property type="match status" value="1"/>
</dbReference>
<evidence type="ECO:0000313" key="10">
    <source>
        <dbReference type="EMBL" id="GGC33347.1"/>
    </source>
</evidence>
<dbReference type="InterPro" id="IPR025662">
    <property type="entry name" value="Sigma_54_int_dom_ATP-bd_1"/>
</dbReference>
<dbReference type="Gene3D" id="1.10.10.60">
    <property type="entry name" value="Homeodomain-like"/>
    <property type="match status" value="1"/>
</dbReference>
<evidence type="ECO:0000256" key="5">
    <source>
        <dbReference type="ARBA" id="ARBA00023163"/>
    </source>
</evidence>
<dbReference type="RefSeq" id="WP_188462603.1">
    <property type="nucleotide sequence ID" value="NZ_BAABHU010000005.1"/>
</dbReference>
<organism evidence="10 11">
    <name type="scientific">Marivirga lumbricoides</name>
    <dbReference type="NCBI Taxonomy" id="1046115"/>
    <lineage>
        <taxon>Bacteria</taxon>
        <taxon>Pseudomonadati</taxon>
        <taxon>Bacteroidota</taxon>
        <taxon>Cytophagia</taxon>
        <taxon>Cytophagales</taxon>
        <taxon>Marivirgaceae</taxon>
        <taxon>Marivirga</taxon>
    </lineage>
</organism>
<feature type="compositionally biased region" description="Polar residues" evidence="7">
    <location>
        <begin position="412"/>
        <end position="423"/>
    </location>
</feature>
<feature type="modified residue" description="4-aspartylphosphate" evidence="6">
    <location>
        <position position="55"/>
    </location>
</feature>
<accession>A0ABQ1M1E8</accession>
<dbReference type="CDD" id="cd00009">
    <property type="entry name" value="AAA"/>
    <property type="match status" value="1"/>
</dbReference>
<dbReference type="InterPro" id="IPR003593">
    <property type="entry name" value="AAA+_ATPase"/>
</dbReference>
<keyword evidence="11" id="KW-1185">Reference proteome</keyword>
<dbReference type="Pfam" id="PF25601">
    <property type="entry name" value="AAA_lid_14"/>
    <property type="match status" value="1"/>
</dbReference>
<dbReference type="Gene3D" id="1.10.8.60">
    <property type="match status" value="1"/>
</dbReference>
<dbReference type="InterPro" id="IPR025944">
    <property type="entry name" value="Sigma_54_int_dom_CS"/>
</dbReference>
<sequence>MERKRKILVVDCQLSSCERLRKLLTVNNFEVETTGYGQKALQIIQDVKFDLILCDYRLPDLEGNEFFEKASAIQSKALIIFISSEINLRNVVSLVRKGAYSYLAKPLNPNELLEIIEEAFSSGESLKSKEQCAGEKEQKGHQSTLQNFVVGRSKSALNVLKQVKRVGPTNYSVIIEGETGTGKESLARMIHNESPRKNMPFIAIDCGSISKEISGSELFGHEKGSFTGAVSKKTGLFELAEGGTVFLDEIANLSLETQMALLRALQEKVIRKIGGTKEIPVNVRIIAATNENLQEKAEGRGFRDDLFFRLSEFVLKVPALRERKLDLPLFIDYFLEHTAAELERPIPVLSEEVKEYFQEYSWPGNIRELKNVIRRACLFVANDNCIYLDALPASVLRSENTFSDKVDAPSPHNESFQNSSNIQNESADLKSTAFHAESKKIIEVLRQVHFNKTKAAEMLNIHRKTLYTKLKMMDIQY</sequence>
<feature type="domain" description="Response regulatory" evidence="9">
    <location>
        <begin position="6"/>
        <end position="120"/>
    </location>
</feature>
<dbReference type="Gene3D" id="3.40.50.300">
    <property type="entry name" value="P-loop containing nucleotide triphosphate hydrolases"/>
    <property type="match status" value="1"/>
</dbReference>
<dbReference type="EMBL" id="BMEC01000005">
    <property type="protein sequence ID" value="GGC33347.1"/>
    <property type="molecule type" value="Genomic_DNA"/>
</dbReference>
<gene>
    <name evidence="10" type="ORF">GCM10011506_18470</name>
</gene>
<dbReference type="SMART" id="SM00382">
    <property type="entry name" value="AAA"/>
    <property type="match status" value="1"/>
</dbReference>
<keyword evidence="6" id="KW-0597">Phosphoprotein</keyword>
<dbReference type="CDD" id="cd00156">
    <property type="entry name" value="REC"/>
    <property type="match status" value="1"/>
</dbReference>
<dbReference type="Pfam" id="PF00158">
    <property type="entry name" value="Sigma54_activat"/>
    <property type="match status" value="1"/>
</dbReference>
<dbReference type="PANTHER" id="PTHR32071:SF81">
    <property type="entry name" value="PROPIONATE CATABOLISM OPERON REGULATORY PROTEIN"/>
    <property type="match status" value="1"/>
</dbReference>
<evidence type="ECO:0000256" key="2">
    <source>
        <dbReference type="ARBA" id="ARBA00022840"/>
    </source>
</evidence>
<dbReference type="InterPro" id="IPR011006">
    <property type="entry name" value="CheY-like_superfamily"/>
</dbReference>
<dbReference type="InterPro" id="IPR001789">
    <property type="entry name" value="Sig_transdc_resp-reg_receiver"/>
</dbReference>
<dbReference type="PROSITE" id="PS50110">
    <property type="entry name" value="RESPONSE_REGULATORY"/>
    <property type="match status" value="1"/>
</dbReference>
<evidence type="ECO:0000259" key="9">
    <source>
        <dbReference type="PROSITE" id="PS50110"/>
    </source>
</evidence>
<proteinExistence type="predicted"/>
<keyword evidence="2" id="KW-0067">ATP-binding</keyword>
<dbReference type="SMART" id="SM00448">
    <property type="entry name" value="REC"/>
    <property type="match status" value="1"/>
</dbReference>
<feature type="region of interest" description="Disordered" evidence="7">
    <location>
        <begin position="404"/>
        <end position="423"/>
    </location>
</feature>
<reference evidence="11" key="1">
    <citation type="journal article" date="2019" name="Int. J. Syst. Evol. Microbiol.">
        <title>The Global Catalogue of Microorganisms (GCM) 10K type strain sequencing project: providing services to taxonomists for standard genome sequencing and annotation.</title>
        <authorList>
            <consortium name="The Broad Institute Genomics Platform"/>
            <consortium name="The Broad Institute Genome Sequencing Center for Infectious Disease"/>
            <person name="Wu L."/>
            <person name="Ma J."/>
        </authorList>
    </citation>
    <scope>NUCLEOTIDE SEQUENCE [LARGE SCALE GENOMIC DNA]</scope>
    <source>
        <strain evidence="11">CGMCC 1.10832</strain>
    </source>
</reference>
<dbReference type="PRINTS" id="PR01590">
    <property type="entry name" value="HTHFIS"/>
</dbReference>